<evidence type="ECO:0000256" key="7">
    <source>
        <dbReference type="ARBA" id="ARBA00023136"/>
    </source>
</evidence>
<evidence type="ECO:0000256" key="2">
    <source>
        <dbReference type="ARBA" id="ARBA00007069"/>
    </source>
</evidence>
<keyword evidence="6 8" id="KW-1133">Transmembrane helix</keyword>
<dbReference type="InterPro" id="IPR051789">
    <property type="entry name" value="Bact_Polyamine_Transport"/>
</dbReference>
<evidence type="ECO:0000256" key="6">
    <source>
        <dbReference type="ARBA" id="ARBA00022989"/>
    </source>
</evidence>
<dbReference type="InterPro" id="IPR035906">
    <property type="entry name" value="MetI-like_sf"/>
</dbReference>
<keyword evidence="4" id="KW-1003">Cell membrane</keyword>
<dbReference type="PANTHER" id="PTHR43848:SF2">
    <property type="entry name" value="PUTRESCINE TRANSPORT SYSTEM PERMEASE PROTEIN POTI"/>
    <property type="match status" value="1"/>
</dbReference>
<dbReference type="Pfam" id="PF00528">
    <property type="entry name" value="BPD_transp_1"/>
    <property type="match status" value="1"/>
</dbReference>
<dbReference type="Gene3D" id="1.10.3720.10">
    <property type="entry name" value="MetI-like"/>
    <property type="match status" value="1"/>
</dbReference>
<evidence type="ECO:0000256" key="4">
    <source>
        <dbReference type="ARBA" id="ARBA00022475"/>
    </source>
</evidence>
<feature type="transmembrane region" description="Helical" evidence="8">
    <location>
        <begin position="180"/>
        <end position="199"/>
    </location>
</feature>
<dbReference type="InterPro" id="IPR000515">
    <property type="entry name" value="MetI-like"/>
</dbReference>
<gene>
    <name evidence="10" type="ORF">CEW83_05745</name>
</gene>
<dbReference type="RefSeq" id="WP_108948490.1">
    <property type="nucleotide sequence ID" value="NZ_CP022187.1"/>
</dbReference>
<feature type="domain" description="ABC transmembrane type-1" evidence="9">
    <location>
        <begin position="63"/>
        <end position="256"/>
    </location>
</feature>
<dbReference type="KEGG" id="acom:CEW83_05745"/>
<dbReference type="PROSITE" id="PS50928">
    <property type="entry name" value="ABC_TM1"/>
    <property type="match status" value="1"/>
</dbReference>
<organism evidence="10 11">
    <name type="scientific">Parazoarcus communis</name>
    <dbReference type="NCBI Taxonomy" id="41977"/>
    <lineage>
        <taxon>Bacteria</taxon>
        <taxon>Pseudomonadati</taxon>
        <taxon>Pseudomonadota</taxon>
        <taxon>Betaproteobacteria</taxon>
        <taxon>Rhodocyclales</taxon>
        <taxon>Zoogloeaceae</taxon>
        <taxon>Parazoarcus</taxon>
    </lineage>
</organism>
<proteinExistence type="inferred from homology"/>
<dbReference type="Proteomes" id="UP000244930">
    <property type="component" value="Chromosome"/>
</dbReference>
<evidence type="ECO:0000256" key="3">
    <source>
        <dbReference type="ARBA" id="ARBA00022448"/>
    </source>
</evidence>
<feature type="transmembrane region" description="Helical" evidence="8">
    <location>
        <begin position="12"/>
        <end position="33"/>
    </location>
</feature>
<feature type="transmembrane region" description="Helical" evidence="8">
    <location>
        <begin position="137"/>
        <end position="159"/>
    </location>
</feature>
<dbReference type="CDD" id="cd06261">
    <property type="entry name" value="TM_PBP2"/>
    <property type="match status" value="1"/>
</dbReference>
<dbReference type="AlphaFoldDB" id="A0A2U8GME4"/>
<dbReference type="SUPFAM" id="SSF161098">
    <property type="entry name" value="MetI-like"/>
    <property type="match status" value="1"/>
</dbReference>
<dbReference type="GO" id="GO:0055085">
    <property type="term" value="P:transmembrane transport"/>
    <property type="evidence" value="ECO:0007669"/>
    <property type="project" value="InterPro"/>
</dbReference>
<keyword evidence="3 8" id="KW-0813">Transport</keyword>
<evidence type="ECO:0000256" key="5">
    <source>
        <dbReference type="ARBA" id="ARBA00022692"/>
    </source>
</evidence>
<evidence type="ECO:0000256" key="1">
    <source>
        <dbReference type="ARBA" id="ARBA00004651"/>
    </source>
</evidence>
<feature type="transmembrane region" description="Helical" evidence="8">
    <location>
        <begin position="238"/>
        <end position="259"/>
    </location>
</feature>
<reference evidence="10 11" key="1">
    <citation type="submission" date="2017-06" db="EMBL/GenBank/DDBJ databases">
        <title>Azoarcus.</title>
        <authorList>
            <person name="Woo J.-H."/>
            <person name="Kim H.-S."/>
        </authorList>
    </citation>
    <scope>NUCLEOTIDE SEQUENCE [LARGE SCALE GENOMIC DNA]</scope>
    <source>
        <strain evidence="10 11">TSPY31</strain>
    </source>
</reference>
<evidence type="ECO:0000313" key="11">
    <source>
        <dbReference type="Proteomes" id="UP000244930"/>
    </source>
</evidence>
<sequence length="276" mass="29950">MSVAAKRWGARSWLVLVFAFLYIPILCLVVFSFTSGEITTQFDGFSLRWYEALLADREIQSAVWLSLRIGAMAATAAVVVGSAAAFVLTRYRPYFGSSFFAGMTTAPMVMPEVVTGLSLVLLFTHPALSFLGGRGALAIWAAHTTLCAAYAAVLVQSRLREVDRSLEEAALDLGCPPFKVFFIITVPVIAPALISAWLLTFTLSMDDFVLAAMLSDPGSTTLPVLIFARLHHGLKPEINALATIIVVVVSIAVLTANHMMMSSQRARMRARELAQC</sequence>
<keyword evidence="7 8" id="KW-0472">Membrane</keyword>
<dbReference type="GO" id="GO:0005886">
    <property type="term" value="C:plasma membrane"/>
    <property type="evidence" value="ECO:0007669"/>
    <property type="project" value="UniProtKB-SubCell"/>
</dbReference>
<keyword evidence="5 8" id="KW-0812">Transmembrane</keyword>
<evidence type="ECO:0000259" key="9">
    <source>
        <dbReference type="PROSITE" id="PS50928"/>
    </source>
</evidence>
<accession>A0A2U8GME4</accession>
<evidence type="ECO:0000256" key="8">
    <source>
        <dbReference type="RuleBase" id="RU363032"/>
    </source>
</evidence>
<feature type="transmembrane region" description="Helical" evidence="8">
    <location>
        <begin position="109"/>
        <end position="131"/>
    </location>
</feature>
<comment type="similarity">
    <text evidence="2">Belongs to the binding-protein-dependent transport system permease family. CysTW subfamily.</text>
</comment>
<dbReference type="PANTHER" id="PTHR43848">
    <property type="entry name" value="PUTRESCINE TRANSPORT SYSTEM PERMEASE PROTEIN POTI"/>
    <property type="match status" value="1"/>
</dbReference>
<evidence type="ECO:0000313" key="10">
    <source>
        <dbReference type="EMBL" id="AWI74782.1"/>
    </source>
</evidence>
<protein>
    <submittedName>
        <fullName evidence="10">Putrescine ABC transporter permease PotI</fullName>
    </submittedName>
</protein>
<feature type="transmembrane region" description="Helical" evidence="8">
    <location>
        <begin position="63"/>
        <end position="88"/>
    </location>
</feature>
<dbReference type="EMBL" id="CP022187">
    <property type="protein sequence ID" value="AWI74782.1"/>
    <property type="molecule type" value="Genomic_DNA"/>
</dbReference>
<keyword evidence="11" id="KW-1185">Reference proteome</keyword>
<comment type="subcellular location">
    <subcellularLocation>
        <location evidence="1 8">Cell membrane</location>
        <topology evidence="1 8">Multi-pass membrane protein</topology>
    </subcellularLocation>
</comment>
<name>A0A2U8GME4_9RHOO</name>